<dbReference type="EMBL" id="PIQG01000004">
    <property type="protein sequence ID" value="RUO76421.1"/>
    <property type="molecule type" value="Genomic_DNA"/>
</dbReference>
<gene>
    <name evidence="3" type="ORF">CWI83_08660</name>
</gene>
<evidence type="ECO:0000256" key="1">
    <source>
        <dbReference type="SAM" id="SignalP"/>
    </source>
</evidence>
<dbReference type="InterPro" id="IPR011042">
    <property type="entry name" value="6-blade_b-propeller_TolB-like"/>
</dbReference>
<dbReference type="Pfam" id="PF07995">
    <property type="entry name" value="GSDH"/>
    <property type="match status" value="1"/>
</dbReference>
<feature type="chain" id="PRO_5019347884" evidence="1">
    <location>
        <begin position="21"/>
        <end position="359"/>
    </location>
</feature>
<reference evidence="3 4" key="1">
    <citation type="journal article" date="2011" name="Front. Microbiol.">
        <title>Genomic signatures of strain selection and enhancement in Bacillus atrophaeus var. globigii, a historical biowarfare simulant.</title>
        <authorList>
            <person name="Gibbons H.S."/>
            <person name="Broomall S.M."/>
            <person name="McNew L.A."/>
            <person name="Daligault H."/>
            <person name="Chapman C."/>
            <person name="Bruce D."/>
            <person name="Karavis M."/>
            <person name="Krepps M."/>
            <person name="McGregor P.A."/>
            <person name="Hong C."/>
            <person name="Park K.H."/>
            <person name="Akmal A."/>
            <person name="Feldman A."/>
            <person name="Lin J.S."/>
            <person name="Chang W.E."/>
            <person name="Higgs B.W."/>
            <person name="Demirev P."/>
            <person name="Lindquist J."/>
            <person name="Liem A."/>
            <person name="Fochler E."/>
            <person name="Read T.D."/>
            <person name="Tapia R."/>
            <person name="Johnson S."/>
            <person name="Bishop-Lilly K.A."/>
            <person name="Detter C."/>
            <person name="Han C."/>
            <person name="Sozhamannan S."/>
            <person name="Rosenzweig C.N."/>
            <person name="Skowronski E.W."/>
        </authorList>
    </citation>
    <scope>NUCLEOTIDE SEQUENCE [LARGE SCALE GENOMIC DNA]</scope>
    <source>
        <strain evidence="3 4">PIT1</strain>
    </source>
</reference>
<dbReference type="OrthoDB" id="9770043at2"/>
<dbReference type="Gene3D" id="2.120.10.30">
    <property type="entry name" value="TolB, C-terminal domain"/>
    <property type="match status" value="1"/>
</dbReference>
<accession>A0A432ZER7</accession>
<evidence type="ECO:0000259" key="2">
    <source>
        <dbReference type="Pfam" id="PF07995"/>
    </source>
</evidence>
<dbReference type="RefSeq" id="WP_126828130.1">
    <property type="nucleotide sequence ID" value="NZ_PIQG01000004.1"/>
</dbReference>
<evidence type="ECO:0000313" key="3">
    <source>
        <dbReference type="EMBL" id="RUO76421.1"/>
    </source>
</evidence>
<keyword evidence="4" id="KW-1185">Reference proteome</keyword>
<evidence type="ECO:0000313" key="4">
    <source>
        <dbReference type="Proteomes" id="UP000288279"/>
    </source>
</evidence>
<feature type="signal peptide" evidence="1">
    <location>
        <begin position="1"/>
        <end position="20"/>
    </location>
</feature>
<proteinExistence type="predicted"/>
<dbReference type="PANTHER" id="PTHR19328">
    <property type="entry name" value="HEDGEHOG-INTERACTING PROTEIN"/>
    <property type="match status" value="1"/>
</dbReference>
<sequence>MLKGLFGAFLLLFSTLTANANSKSLTYEVVADGFDSAWALVEVRPGEWLISERPGRLIYVKNGEKTQVELELPDLFANAQAGLFDLVLAPDYERTGWIYFSYACGTQAANSTCVKRGRLNPGHDALIEIEPIFVNAYAKAGAAHYGGRMTWLADDTLILTLGDAFDLREQAQNLDSYLGKIVRMNADGSVPADNPFTHKQAPLIYSYGHRNVQGIVYDRQRDILWQHEHGPKGGDELNQIIAGANYGWPMTSYGIDYTGAYVTPFQTLPGVQAPLYQWTPSLAPADMALHNGDLWVAHLAGKRLQRFVWTTDSSEPSWQLANDVLVDYARFRAVASGSDGALYALTDRADGQLLRLELF</sequence>
<dbReference type="SUPFAM" id="SSF50952">
    <property type="entry name" value="Soluble quinoprotein glucose dehydrogenase"/>
    <property type="match status" value="1"/>
</dbReference>
<dbReference type="AlphaFoldDB" id="A0A432ZER7"/>
<name>A0A432ZER7_9GAMM</name>
<dbReference type="InterPro" id="IPR011041">
    <property type="entry name" value="Quinoprot_gluc/sorb_DH_b-prop"/>
</dbReference>
<dbReference type="PANTHER" id="PTHR19328:SF75">
    <property type="entry name" value="ALDOSE SUGAR DEHYDROGENASE YLII"/>
    <property type="match status" value="1"/>
</dbReference>
<dbReference type="InterPro" id="IPR012938">
    <property type="entry name" value="Glc/Sorbosone_DH"/>
</dbReference>
<organism evidence="3 4">
    <name type="scientific">Pseudidiomarina taiwanensis</name>
    <dbReference type="NCBI Taxonomy" id="337250"/>
    <lineage>
        <taxon>Bacteria</taxon>
        <taxon>Pseudomonadati</taxon>
        <taxon>Pseudomonadota</taxon>
        <taxon>Gammaproteobacteria</taxon>
        <taxon>Alteromonadales</taxon>
        <taxon>Idiomarinaceae</taxon>
        <taxon>Pseudidiomarina</taxon>
    </lineage>
</organism>
<comment type="caution">
    <text evidence="3">The sequence shown here is derived from an EMBL/GenBank/DDBJ whole genome shotgun (WGS) entry which is preliminary data.</text>
</comment>
<dbReference type="Proteomes" id="UP000288279">
    <property type="component" value="Unassembled WGS sequence"/>
</dbReference>
<feature type="domain" description="Glucose/Sorbosone dehydrogenase" evidence="2">
    <location>
        <begin position="35"/>
        <end position="355"/>
    </location>
</feature>
<keyword evidence="1" id="KW-0732">Signal</keyword>
<protein>
    <submittedName>
        <fullName evidence="3">Glucose dehydrogenase</fullName>
    </submittedName>
</protein>